<reference evidence="1 2" key="1">
    <citation type="submission" date="2023-10" db="EMBL/GenBank/DDBJ databases">
        <title>Noviherbaspirillum sp. CPCC 100848 genome assembly.</title>
        <authorList>
            <person name="Li X.Y."/>
            <person name="Fang X.M."/>
        </authorList>
    </citation>
    <scope>NUCLEOTIDE SEQUENCE [LARGE SCALE GENOMIC DNA]</scope>
    <source>
        <strain evidence="1 2">CPCC 100848</strain>
    </source>
</reference>
<dbReference type="EMBL" id="JAWIIV010000003">
    <property type="protein sequence ID" value="MEC4718739.1"/>
    <property type="molecule type" value="Genomic_DNA"/>
</dbReference>
<dbReference type="Proteomes" id="UP001352263">
    <property type="component" value="Unassembled WGS sequence"/>
</dbReference>
<evidence type="ECO:0000313" key="2">
    <source>
        <dbReference type="Proteomes" id="UP001352263"/>
    </source>
</evidence>
<dbReference type="SUPFAM" id="SSF53822">
    <property type="entry name" value="Periplasmic binding protein-like I"/>
    <property type="match status" value="1"/>
</dbReference>
<evidence type="ECO:0000313" key="1">
    <source>
        <dbReference type="EMBL" id="MEC4718739.1"/>
    </source>
</evidence>
<gene>
    <name evidence="1" type="ORF">RY831_06255</name>
</gene>
<feature type="non-terminal residue" evidence="1">
    <location>
        <position position="1"/>
    </location>
</feature>
<comment type="caution">
    <text evidence="1">The sequence shown here is derived from an EMBL/GenBank/DDBJ whole genome shotgun (WGS) entry which is preliminary data.</text>
</comment>
<dbReference type="InterPro" id="IPR028082">
    <property type="entry name" value="Peripla_BP_I"/>
</dbReference>
<name>A0ABU6J6D0_9BURK</name>
<proteinExistence type="predicted"/>
<organism evidence="1 2">
    <name type="scientific">Noviherbaspirillum album</name>
    <dbReference type="NCBI Taxonomy" id="3080276"/>
    <lineage>
        <taxon>Bacteria</taxon>
        <taxon>Pseudomonadati</taxon>
        <taxon>Pseudomonadota</taxon>
        <taxon>Betaproteobacteria</taxon>
        <taxon>Burkholderiales</taxon>
        <taxon>Oxalobacteraceae</taxon>
        <taxon>Noviherbaspirillum</taxon>
    </lineage>
</organism>
<protein>
    <submittedName>
        <fullName evidence="1">Branched-chain amino acid ABC transporter substrate-binding protein</fullName>
    </submittedName>
</protein>
<keyword evidence="2" id="KW-1185">Reference proteome</keyword>
<accession>A0ABU6J6D0</accession>
<sequence length="50" mass="5555">PAKYLPELQKINYKGVTGNIVFDPKGDIKDGTLTLYTYKGGKREQVAVVK</sequence>